<feature type="domain" description="Carboxyltransferase" evidence="4">
    <location>
        <begin position="3"/>
        <end position="209"/>
    </location>
</feature>
<dbReference type="Pfam" id="PF02682">
    <property type="entry name" value="CT_C_D"/>
    <property type="match status" value="1"/>
</dbReference>
<keyword evidence="6" id="KW-1185">Reference proteome</keyword>
<gene>
    <name evidence="5" type="primary">pxpB</name>
    <name evidence="5" type="ORF">PGH26_15475</name>
</gene>
<evidence type="ECO:0000259" key="4">
    <source>
        <dbReference type="SMART" id="SM00796"/>
    </source>
</evidence>
<evidence type="ECO:0000256" key="3">
    <source>
        <dbReference type="ARBA" id="ARBA00022840"/>
    </source>
</evidence>
<dbReference type="GO" id="GO:0017168">
    <property type="term" value="F:5-oxoprolinase (ATP-hydrolyzing) activity"/>
    <property type="evidence" value="ECO:0007669"/>
    <property type="project" value="UniProtKB-EC"/>
</dbReference>
<evidence type="ECO:0000256" key="1">
    <source>
        <dbReference type="ARBA" id="ARBA00022741"/>
    </source>
</evidence>
<dbReference type="SUPFAM" id="SSF50891">
    <property type="entry name" value="Cyclophilin-like"/>
    <property type="match status" value="1"/>
</dbReference>
<dbReference type="Proteomes" id="UP001303532">
    <property type="component" value="Chromosome"/>
</dbReference>
<name>A0ABZ0KWE9_9BACL</name>
<keyword evidence="3" id="KW-0067">ATP-binding</keyword>
<dbReference type="SUPFAM" id="SSF160467">
    <property type="entry name" value="PH0987 N-terminal domain-like"/>
    <property type="match status" value="1"/>
</dbReference>
<dbReference type="InterPro" id="IPR029000">
    <property type="entry name" value="Cyclophilin-like_dom_sf"/>
</dbReference>
<accession>A0ABZ0KWE9</accession>
<evidence type="ECO:0000256" key="2">
    <source>
        <dbReference type="ARBA" id="ARBA00022801"/>
    </source>
</evidence>
<dbReference type="InterPro" id="IPR003833">
    <property type="entry name" value="CT_C_D"/>
</dbReference>
<dbReference type="EC" id="3.5.2.9" evidence="5"/>
<sequence>MEFIISPLGDRAVLLEFGEPYLEETERKIRTVTAVFDEQQPAWFIEYIPSYTSVTILYDIHCFPRDVFPYEKVCLEIRKLFDSLEPIKITERRTVRIPVLYGGDHGPDLQSVAELNELTINEVITIHTSAVYTVQMLGFAPGFPFLAGMSQKIAAPRREDPRLRIPPRSVGIAGGQTGIYPIETPGGWQLIGQTPIELFLPDETPPSLLRAGDQLEFFAITKEQYDVYKEGNV</sequence>
<organism evidence="5 6">
    <name type="scientific">Sporosarcina jeotgali</name>
    <dbReference type="NCBI Taxonomy" id="3020056"/>
    <lineage>
        <taxon>Bacteria</taxon>
        <taxon>Bacillati</taxon>
        <taxon>Bacillota</taxon>
        <taxon>Bacilli</taxon>
        <taxon>Bacillales</taxon>
        <taxon>Caryophanaceae</taxon>
        <taxon>Sporosarcina</taxon>
    </lineage>
</organism>
<dbReference type="RefSeq" id="WP_323691900.1">
    <property type="nucleotide sequence ID" value="NZ_CP116341.1"/>
</dbReference>
<dbReference type="NCBIfam" id="TIGR00370">
    <property type="entry name" value="5-oxoprolinase subunit PxpB"/>
    <property type="match status" value="1"/>
</dbReference>
<evidence type="ECO:0000313" key="5">
    <source>
        <dbReference type="EMBL" id="WOV84242.1"/>
    </source>
</evidence>
<proteinExistence type="predicted"/>
<keyword evidence="1" id="KW-0547">Nucleotide-binding</keyword>
<evidence type="ECO:0000313" key="6">
    <source>
        <dbReference type="Proteomes" id="UP001303532"/>
    </source>
</evidence>
<dbReference type="Gene3D" id="3.30.1360.40">
    <property type="match status" value="1"/>
</dbReference>
<dbReference type="SMART" id="SM00796">
    <property type="entry name" value="AHS1"/>
    <property type="match status" value="1"/>
</dbReference>
<dbReference type="InterPro" id="IPR010016">
    <property type="entry name" value="PxpB"/>
</dbReference>
<dbReference type="EMBL" id="CP116341">
    <property type="protein sequence ID" value="WOV84242.1"/>
    <property type="molecule type" value="Genomic_DNA"/>
</dbReference>
<reference evidence="5 6" key="1">
    <citation type="submission" date="2023-01" db="EMBL/GenBank/DDBJ databases">
        <title>Sporosarcina sp. nov., isolated from Korean tranditional fermented seafood 'Jeotgal'.</title>
        <authorList>
            <person name="Yang A.-I."/>
        </authorList>
    </citation>
    <scope>NUCLEOTIDE SEQUENCE [LARGE SCALE GENOMIC DNA]</scope>
    <source>
        <strain evidence="5 6">B2O-1</strain>
    </source>
</reference>
<keyword evidence="2 5" id="KW-0378">Hydrolase</keyword>
<dbReference type="Gene3D" id="2.40.100.10">
    <property type="entry name" value="Cyclophilin-like"/>
    <property type="match status" value="1"/>
</dbReference>
<dbReference type="PANTHER" id="PTHR34698">
    <property type="entry name" value="5-OXOPROLINASE SUBUNIT B"/>
    <property type="match status" value="1"/>
</dbReference>
<dbReference type="PANTHER" id="PTHR34698:SF2">
    <property type="entry name" value="5-OXOPROLINASE SUBUNIT B"/>
    <property type="match status" value="1"/>
</dbReference>
<protein>
    <submittedName>
        <fullName evidence="5">5-oxoprolinase subunit PxpB</fullName>
        <ecNumber evidence="5">3.5.2.9</ecNumber>
    </submittedName>
</protein>